<dbReference type="RefSeq" id="XP_016218665.1">
    <property type="nucleotide sequence ID" value="XM_016353512.1"/>
</dbReference>
<dbReference type="InterPro" id="IPR013094">
    <property type="entry name" value="AB_hydrolase_3"/>
</dbReference>
<keyword evidence="4" id="KW-1185">Reference proteome</keyword>
<dbReference type="STRING" id="253628.A0A0D1Y146"/>
<feature type="domain" description="Alpha/beta hydrolase fold-3" evidence="2">
    <location>
        <begin position="83"/>
        <end position="273"/>
    </location>
</feature>
<dbReference type="InterPro" id="IPR050300">
    <property type="entry name" value="GDXG_lipolytic_enzyme"/>
</dbReference>
<dbReference type="VEuPathDB" id="FungiDB:PV09_00730"/>
<keyword evidence="1" id="KW-0378">Hydrolase</keyword>
<dbReference type="PANTHER" id="PTHR48081:SF8">
    <property type="entry name" value="ALPHA_BETA HYDROLASE FOLD-3 DOMAIN-CONTAINING PROTEIN-RELATED"/>
    <property type="match status" value="1"/>
</dbReference>
<dbReference type="PANTHER" id="PTHR48081">
    <property type="entry name" value="AB HYDROLASE SUPERFAMILY PROTEIN C4A8.06C"/>
    <property type="match status" value="1"/>
</dbReference>
<proteinExistence type="predicted"/>
<reference evidence="3 4" key="1">
    <citation type="submission" date="2015-01" db="EMBL/GenBank/DDBJ databases">
        <title>The Genome Sequence of Ochroconis gallopava CBS43764.</title>
        <authorList>
            <consortium name="The Broad Institute Genomics Platform"/>
            <person name="Cuomo C."/>
            <person name="de Hoog S."/>
            <person name="Gorbushina A."/>
            <person name="Stielow B."/>
            <person name="Teixiera M."/>
            <person name="Abouelleil A."/>
            <person name="Chapman S.B."/>
            <person name="Priest M."/>
            <person name="Young S.K."/>
            <person name="Wortman J."/>
            <person name="Nusbaum C."/>
            <person name="Birren B."/>
        </authorList>
    </citation>
    <scope>NUCLEOTIDE SEQUENCE [LARGE SCALE GENOMIC DNA]</scope>
    <source>
        <strain evidence="3 4">CBS 43764</strain>
    </source>
</reference>
<dbReference type="HOGENOM" id="CLU_012494_3_1_1"/>
<dbReference type="OrthoDB" id="408631at2759"/>
<accession>A0A0D1Y146</accession>
<gene>
    <name evidence="3" type="ORF">PV09_00730</name>
</gene>
<dbReference type="GeneID" id="27308703"/>
<organism evidence="3 4">
    <name type="scientific">Verruconis gallopava</name>
    <dbReference type="NCBI Taxonomy" id="253628"/>
    <lineage>
        <taxon>Eukaryota</taxon>
        <taxon>Fungi</taxon>
        <taxon>Dikarya</taxon>
        <taxon>Ascomycota</taxon>
        <taxon>Pezizomycotina</taxon>
        <taxon>Dothideomycetes</taxon>
        <taxon>Pleosporomycetidae</taxon>
        <taxon>Venturiales</taxon>
        <taxon>Sympoventuriaceae</taxon>
        <taxon>Verruconis</taxon>
    </lineage>
</organism>
<dbReference type="Proteomes" id="UP000053259">
    <property type="component" value="Unassembled WGS sequence"/>
</dbReference>
<evidence type="ECO:0000259" key="2">
    <source>
        <dbReference type="Pfam" id="PF07859"/>
    </source>
</evidence>
<dbReference type="InParanoid" id="A0A0D1Y146"/>
<dbReference type="EMBL" id="KN847530">
    <property type="protein sequence ID" value="KIW08796.1"/>
    <property type="molecule type" value="Genomic_DNA"/>
</dbReference>
<dbReference type="Gene3D" id="3.40.50.1820">
    <property type="entry name" value="alpha/beta hydrolase"/>
    <property type="match status" value="1"/>
</dbReference>
<sequence>MEQTVAKRKAPSLLERAVWKMLLKSFKVLMGLFVYYNTKVKKRGLYERPTYVKRYAVRPQLENHVWIPNSYRPGSSTRLPLLIDIHGGGFCIGHPFVDDRDNAIYSHKHGICVVSINYRKAPEYGFPQPVEDVAALIQAVLDDPELPVDKDRVAVLGYSAGGNLCLTGPQLNNLHTKIKASVAFYPVTDFKRTLAMRVAASTPPPNGTDMLVRSSRAFNWFYLRGKQDYENPLLSPLYADRSRLPPKLFLMGCEYDILCAEARDAAAKYAEQEEAGGAKKMPLGEGRVGWTCGNVVWEELKGLEHGYNQRWPTQRGPLREVWKQRTEEIHDNVAKWLFKEVYTSD</sequence>
<evidence type="ECO:0000256" key="1">
    <source>
        <dbReference type="ARBA" id="ARBA00022801"/>
    </source>
</evidence>
<name>A0A0D1Y146_9PEZI</name>
<dbReference type="SUPFAM" id="SSF53474">
    <property type="entry name" value="alpha/beta-Hydrolases"/>
    <property type="match status" value="1"/>
</dbReference>
<dbReference type="AlphaFoldDB" id="A0A0D1Y146"/>
<dbReference type="Pfam" id="PF07859">
    <property type="entry name" value="Abhydrolase_3"/>
    <property type="match status" value="1"/>
</dbReference>
<dbReference type="InterPro" id="IPR029058">
    <property type="entry name" value="AB_hydrolase_fold"/>
</dbReference>
<evidence type="ECO:0000313" key="4">
    <source>
        <dbReference type="Proteomes" id="UP000053259"/>
    </source>
</evidence>
<evidence type="ECO:0000313" key="3">
    <source>
        <dbReference type="EMBL" id="KIW08796.1"/>
    </source>
</evidence>
<protein>
    <recommendedName>
        <fullName evidence="2">Alpha/beta hydrolase fold-3 domain-containing protein</fullName>
    </recommendedName>
</protein>
<dbReference type="GO" id="GO:0016787">
    <property type="term" value="F:hydrolase activity"/>
    <property type="evidence" value="ECO:0007669"/>
    <property type="project" value="UniProtKB-KW"/>
</dbReference>